<dbReference type="PANTHER" id="PTHR12526">
    <property type="entry name" value="GLYCOSYLTRANSFERASE"/>
    <property type="match status" value="1"/>
</dbReference>
<evidence type="ECO:0000256" key="2">
    <source>
        <dbReference type="ARBA" id="ARBA00022679"/>
    </source>
</evidence>
<sequence>MRRLGIIRLERLFEHRSGLTSQSTIINWVRAAAEACDAVGLVAPTAPVPDDEAPRGWWHPRAGDRVFPLPNASGYARVARISGRITLQITRLRREFRTVLCRAPEHGNFVVMPLLNLLGFRPVVWLVADRREMRKVHAGRRGTGAWMRIALGLSDLNDAVERRWMARWPVIANGSELAAYARDLAPGRRDVLPVVSTTFRAEDRPAQVPAREHDGPVRLLYVGRLAPDKGLGTLVAALGIVHAAAPGRVELRIAGWAAHGEEERVRDEVRAHGVEEVVRFLGPQAYGPELFGCFRDADLFVLPSPSEGTPRVLVEAMMFGLPIVATRVGGVPDLVEEGANGLLVPPNDPAAMAAALKVLLNDPGYRARMAQANHAAGAAHTVEALAERMMSFIFPGQAARDVPAAAEPRRRPESRTPPVPLPPDGP</sequence>
<dbReference type="RefSeq" id="WP_170030769.1">
    <property type="nucleotide sequence ID" value="NZ_JABDTL010000001.1"/>
</dbReference>
<accession>A0A841GIU1</accession>
<keyword evidence="6" id="KW-1185">Reference proteome</keyword>
<feature type="region of interest" description="Disordered" evidence="3">
    <location>
        <begin position="401"/>
        <end position="426"/>
    </location>
</feature>
<evidence type="ECO:0000256" key="3">
    <source>
        <dbReference type="SAM" id="MobiDB-lite"/>
    </source>
</evidence>
<dbReference type="Gene3D" id="3.40.50.2000">
    <property type="entry name" value="Glycogen Phosphorylase B"/>
    <property type="match status" value="2"/>
</dbReference>
<dbReference type="InterPro" id="IPR001296">
    <property type="entry name" value="Glyco_trans_1"/>
</dbReference>
<reference evidence="5 6" key="1">
    <citation type="submission" date="2020-08" db="EMBL/GenBank/DDBJ databases">
        <title>Genomic Encyclopedia of Type Strains, Phase IV (KMG-IV): sequencing the most valuable type-strain genomes for metagenomic binning, comparative biology and taxonomic classification.</title>
        <authorList>
            <person name="Goeker M."/>
        </authorList>
    </citation>
    <scope>NUCLEOTIDE SEQUENCE [LARGE SCALE GENOMIC DNA]</scope>
    <source>
        <strain evidence="5 6">DSM 29007</strain>
    </source>
</reference>
<gene>
    <name evidence="5" type="ORF">HNQ61_000182</name>
</gene>
<keyword evidence="1" id="KW-0328">Glycosyltransferase</keyword>
<evidence type="ECO:0000256" key="1">
    <source>
        <dbReference type="ARBA" id="ARBA00022676"/>
    </source>
</evidence>
<dbReference type="AlphaFoldDB" id="A0A841GIU1"/>
<protein>
    <submittedName>
        <fullName evidence="5">Glycosyltransferase involved in cell wall biosynthesis</fullName>
    </submittedName>
</protein>
<dbReference type="PANTHER" id="PTHR12526:SF510">
    <property type="entry name" value="D-INOSITOL 3-PHOSPHATE GLYCOSYLTRANSFERASE"/>
    <property type="match status" value="1"/>
</dbReference>
<proteinExistence type="predicted"/>
<dbReference type="Proteomes" id="UP000582837">
    <property type="component" value="Unassembled WGS sequence"/>
</dbReference>
<feature type="domain" description="Glycosyl transferase family 1" evidence="4">
    <location>
        <begin position="214"/>
        <end position="372"/>
    </location>
</feature>
<organism evidence="5 6">
    <name type="scientific">Longimicrobium terrae</name>
    <dbReference type="NCBI Taxonomy" id="1639882"/>
    <lineage>
        <taxon>Bacteria</taxon>
        <taxon>Pseudomonadati</taxon>
        <taxon>Gemmatimonadota</taxon>
        <taxon>Longimicrobiia</taxon>
        <taxon>Longimicrobiales</taxon>
        <taxon>Longimicrobiaceae</taxon>
        <taxon>Longimicrobium</taxon>
    </lineage>
</organism>
<evidence type="ECO:0000259" key="4">
    <source>
        <dbReference type="Pfam" id="PF00534"/>
    </source>
</evidence>
<comment type="caution">
    <text evidence="5">The sequence shown here is derived from an EMBL/GenBank/DDBJ whole genome shotgun (WGS) entry which is preliminary data.</text>
</comment>
<keyword evidence="2 5" id="KW-0808">Transferase</keyword>
<evidence type="ECO:0000313" key="6">
    <source>
        <dbReference type="Proteomes" id="UP000582837"/>
    </source>
</evidence>
<evidence type="ECO:0000313" key="5">
    <source>
        <dbReference type="EMBL" id="MBB6068571.1"/>
    </source>
</evidence>
<feature type="compositionally biased region" description="Pro residues" evidence="3">
    <location>
        <begin position="415"/>
        <end position="426"/>
    </location>
</feature>
<dbReference type="Pfam" id="PF00534">
    <property type="entry name" value="Glycos_transf_1"/>
    <property type="match status" value="1"/>
</dbReference>
<dbReference type="SUPFAM" id="SSF53756">
    <property type="entry name" value="UDP-Glycosyltransferase/glycogen phosphorylase"/>
    <property type="match status" value="1"/>
</dbReference>
<dbReference type="CDD" id="cd03801">
    <property type="entry name" value="GT4_PimA-like"/>
    <property type="match status" value="1"/>
</dbReference>
<dbReference type="EMBL" id="JACHIA010000001">
    <property type="protein sequence ID" value="MBB6068571.1"/>
    <property type="molecule type" value="Genomic_DNA"/>
</dbReference>
<name>A0A841GIU1_9BACT</name>
<dbReference type="GO" id="GO:0016757">
    <property type="term" value="F:glycosyltransferase activity"/>
    <property type="evidence" value="ECO:0007669"/>
    <property type="project" value="UniProtKB-KW"/>
</dbReference>